<accession>A0AAI9EM02</accession>
<feature type="compositionally biased region" description="Basic and acidic residues" evidence="2">
    <location>
        <begin position="388"/>
        <end position="400"/>
    </location>
</feature>
<keyword evidence="1" id="KW-0175">Coiled coil</keyword>
<dbReference type="RefSeq" id="WP_032072039.1">
    <property type="nucleotide sequence ID" value="NC_025128.1"/>
</dbReference>
<name>A0AAI9EM02_VIBVL</name>
<feature type="domain" description="Defence against restriction A N-terminal" evidence="3">
    <location>
        <begin position="68"/>
        <end position="195"/>
    </location>
</feature>
<reference evidence="4" key="2">
    <citation type="submission" date="2014-01" db="EMBL/GenBank/DDBJ databases">
        <authorList>
            <person name="Hammerl J."/>
        </authorList>
    </citation>
    <scope>NUCLEOTIDE SEQUENCE</scope>
    <source>
        <strain evidence="4">48/10</strain>
        <plasmid evidence="4">p48/10</plasmid>
    </source>
</reference>
<evidence type="ECO:0000259" key="3">
    <source>
        <dbReference type="Pfam" id="PF18788"/>
    </source>
</evidence>
<feature type="region of interest" description="Disordered" evidence="2">
    <location>
        <begin position="383"/>
        <end position="467"/>
    </location>
</feature>
<reference evidence="4" key="1">
    <citation type="journal article" date="2014" name="Genome Announc.">
        <title>Complete Nucleotide Sequence of pVv01, a P1-Like Plasmid Prophage of Vibrio vulnificus.</title>
        <authorList>
            <person name="Hammerl J.A."/>
            <person name="Klevanskaa K."/>
            <person name="Strauch E."/>
            <person name="Hertwig S."/>
        </authorList>
    </citation>
    <scope>NUCLEOTIDE SEQUENCE</scope>
    <source>
        <strain evidence="4">48/10</strain>
    </source>
</reference>
<dbReference type="AlphaFoldDB" id="A0AAI9EM02"/>
<sequence length="527" mass="57800">MNPIHGLKVFSMPDPLAKGFTRSQIKEAMYQLTADPEQEALLFEVEPLSVMDSAYVEGVPVEPNDGFILDAVTTRYATFQRTMQALSRALNRSLSSNDITVIGHDIGEPKKNNLFATVSAQFMLSDGQAISVVFHAPDEDPKVFKPDDVVIAFRWLLNKRDITQVVAPEMNQGKMKEVSLATIGKRIGTLVAANSELFQSKQKEVNAARAELSKTQEESNTLLEELTLLTTEVAQLEDQSKTVAHIVTMTSDELAKRQAYNDALREKIAALKQSVTPPEDKGQSETEGEQEPENAGDRLKLIDPSLYRDIVSSLATILAIDRGEEKGATRSLFVNSIVNKLRTRHNNGQSELVDAALDFIKQSQANLDKPLISAKNSVWSLHSNASGSKEEKDEMAKPDVIEPEQSQNGDESEPESITPPPSAEGNPESVTPPSIESETPSQSPDPVVSQEGENEEIPTQPVGDKPQSVLTLENIVNGLHDDVAADDVLEMIEEASEELEQLGLLEQYDALIGSAVEKYAELDEKQE</sequence>
<dbReference type="EMBL" id="HG803186">
    <property type="protein sequence ID" value="CDM12517.1"/>
    <property type="molecule type" value="Genomic_DNA"/>
</dbReference>
<dbReference type="Pfam" id="PF18788">
    <property type="entry name" value="DarA_N"/>
    <property type="match status" value="1"/>
</dbReference>
<feature type="coiled-coil region" evidence="1">
    <location>
        <begin position="198"/>
        <end position="239"/>
    </location>
</feature>
<feature type="compositionally biased region" description="Polar residues" evidence="2">
    <location>
        <begin position="428"/>
        <end position="444"/>
    </location>
</feature>
<feature type="region of interest" description="Disordered" evidence="2">
    <location>
        <begin position="272"/>
        <end position="299"/>
    </location>
</feature>
<protein>
    <submittedName>
        <fullName evidence="4">Internal head protein (P1-like DarA)</fullName>
    </submittedName>
</protein>
<geneLocation type="plasmid" evidence="4">
    <name>p48/10</name>
</geneLocation>
<evidence type="ECO:0000313" key="4">
    <source>
        <dbReference type="EMBL" id="CDM12517.1"/>
    </source>
</evidence>
<evidence type="ECO:0000256" key="2">
    <source>
        <dbReference type="SAM" id="MobiDB-lite"/>
    </source>
</evidence>
<keyword evidence="4" id="KW-0614">Plasmid</keyword>
<evidence type="ECO:0000256" key="1">
    <source>
        <dbReference type="SAM" id="Coils"/>
    </source>
</evidence>
<dbReference type="InterPro" id="IPR041140">
    <property type="entry name" value="DarA_N"/>
</dbReference>
<organism evidence="4">
    <name type="scientific">Vibrio vulnificus</name>
    <dbReference type="NCBI Taxonomy" id="672"/>
    <lineage>
        <taxon>Bacteria</taxon>
        <taxon>Pseudomonadati</taxon>
        <taxon>Pseudomonadota</taxon>
        <taxon>Gammaproteobacteria</taxon>
        <taxon>Vibrionales</taxon>
        <taxon>Vibrionaceae</taxon>
        <taxon>Vibrio</taxon>
    </lineage>
</organism>
<proteinExistence type="predicted"/>